<evidence type="ECO:0000313" key="7">
    <source>
        <dbReference type="EMBL" id="AZS51933.1"/>
    </source>
</evidence>
<feature type="transmembrane region" description="Helical" evidence="5">
    <location>
        <begin position="106"/>
        <end position="126"/>
    </location>
</feature>
<dbReference type="PANTHER" id="PTHR37422">
    <property type="entry name" value="TEICHURONIC ACID BIOSYNTHESIS PROTEIN TUAE"/>
    <property type="match status" value="1"/>
</dbReference>
<feature type="transmembrane region" description="Helical" evidence="5">
    <location>
        <begin position="415"/>
        <end position="431"/>
    </location>
</feature>
<feature type="transmembrane region" description="Helical" evidence="5">
    <location>
        <begin position="23"/>
        <end position="41"/>
    </location>
</feature>
<keyword evidence="7" id="KW-0436">Ligase</keyword>
<feature type="transmembrane region" description="Helical" evidence="5">
    <location>
        <begin position="169"/>
        <end position="195"/>
    </location>
</feature>
<dbReference type="EMBL" id="CP029822">
    <property type="protein sequence ID" value="AZS51933.1"/>
    <property type="molecule type" value="Genomic_DNA"/>
</dbReference>
<keyword evidence="2 5" id="KW-0812">Transmembrane</keyword>
<organism evidence="7 8">
    <name type="scientific">Entomomonas moraniae</name>
    <dbReference type="NCBI Taxonomy" id="2213226"/>
    <lineage>
        <taxon>Bacteria</taxon>
        <taxon>Pseudomonadati</taxon>
        <taxon>Pseudomonadota</taxon>
        <taxon>Gammaproteobacteria</taxon>
        <taxon>Pseudomonadales</taxon>
        <taxon>Pseudomonadaceae</taxon>
        <taxon>Entomomonas</taxon>
    </lineage>
</organism>
<keyword evidence="4 5" id="KW-0472">Membrane</keyword>
<feature type="transmembrane region" description="Helical" evidence="5">
    <location>
        <begin position="47"/>
        <end position="68"/>
    </location>
</feature>
<keyword evidence="8" id="KW-1185">Reference proteome</keyword>
<dbReference type="InterPro" id="IPR007016">
    <property type="entry name" value="O-antigen_ligase-rel_domated"/>
</dbReference>
<accession>A0A451EQ31</accession>
<feature type="domain" description="O-antigen ligase-related" evidence="6">
    <location>
        <begin position="214"/>
        <end position="371"/>
    </location>
</feature>
<dbReference type="KEGG" id="emo:DM558_14670"/>
<gene>
    <name evidence="7" type="ORF">DM558_14670</name>
</gene>
<feature type="transmembrane region" description="Helical" evidence="5">
    <location>
        <begin position="226"/>
        <end position="243"/>
    </location>
</feature>
<dbReference type="PANTHER" id="PTHR37422:SF13">
    <property type="entry name" value="LIPOPOLYSACCHARIDE BIOSYNTHESIS PROTEIN PA4999-RELATED"/>
    <property type="match status" value="1"/>
</dbReference>
<feature type="transmembrane region" description="Helical" evidence="5">
    <location>
        <begin position="80"/>
        <end position="100"/>
    </location>
</feature>
<keyword evidence="3 5" id="KW-1133">Transmembrane helix</keyword>
<dbReference type="GO" id="GO:0016020">
    <property type="term" value="C:membrane"/>
    <property type="evidence" value="ECO:0007669"/>
    <property type="project" value="UniProtKB-SubCell"/>
</dbReference>
<feature type="transmembrane region" description="Helical" evidence="5">
    <location>
        <begin position="202"/>
        <end position="220"/>
    </location>
</feature>
<feature type="transmembrane region" description="Helical" evidence="5">
    <location>
        <begin position="354"/>
        <end position="378"/>
    </location>
</feature>
<dbReference type="GO" id="GO:0016874">
    <property type="term" value="F:ligase activity"/>
    <property type="evidence" value="ECO:0007669"/>
    <property type="project" value="UniProtKB-KW"/>
</dbReference>
<evidence type="ECO:0000256" key="2">
    <source>
        <dbReference type="ARBA" id="ARBA00022692"/>
    </source>
</evidence>
<comment type="subcellular location">
    <subcellularLocation>
        <location evidence="1">Membrane</location>
        <topology evidence="1">Multi-pass membrane protein</topology>
    </subcellularLocation>
</comment>
<evidence type="ECO:0000256" key="4">
    <source>
        <dbReference type="ARBA" id="ARBA00023136"/>
    </source>
</evidence>
<evidence type="ECO:0000256" key="3">
    <source>
        <dbReference type="ARBA" id="ARBA00022989"/>
    </source>
</evidence>
<dbReference type="Proteomes" id="UP000273143">
    <property type="component" value="Chromosome"/>
</dbReference>
<dbReference type="InterPro" id="IPR051533">
    <property type="entry name" value="WaaL-like"/>
</dbReference>
<reference evidence="8" key="1">
    <citation type="submission" date="2018-06" db="EMBL/GenBank/DDBJ databases">
        <title>Complete genome of Pseudomonas insecticola strain QZS01.</title>
        <authorList>
            <person name="Wang J."/>
            <person name="Su Q."/>
        </authorList>
    </citation>
    <scope>NUCLEOTIDE SEQUENCE [LARGE SCALE GENOMIC DNA]</scope>
    <source>
        <strain evidence="8">QZS01</strain>
    </source>
</reference>
<evidence type="ECO:0000256" key="5">
    <source>
        <dbReference type="SAM" id="Phobius"/>
    </source>
</evidence>
<evidence type="ECO:0000256" key="1">
    <source>
        <dbReference type="ARBA" id="ARBA00004141"/>
    </source>
</evidence>
<dbReference type="Pfam" id="PF04932">
    <property type="entry name" value="Wzy_C"/>
    <property type="match status" value="1"/>
</dbReference>
<feature type="transmembrane region" description="Helical" evidence="5">
    <location>
        <begin position="438"/>
        <end position="455"/>
    </location>
</feature>
<evidence type="ECO:0000313" key="8">
    <source>
        <dbReference type="Proteomes" id="UP000273143"/>
    </source>
</evidence>
<proteinExistence type="predicted"/>
<evidence type="ECO:0000259" key="6">
    <source>
        <dbReference type="Pfam" id="PF04932"/>
    </source>
</evidence>
<name>A0A451EQ31_9GAMM</name>
<feature type="transmembrane region" description="Helical" evidence="5">
    <location>
        <begin position="133"/>
        <end position="157"/>
    </location>
</feature>
<feature type="transmembrane region" description="Helical" evidence="5">
    <location>
        <begin position="390"/>
        <end position="409"/>
    </location>
</feature>
<protein>
    <submittedName>
        <fullName evidence="7">O-antigen ligase family protein</fullName>
    </submittedName>
</protein>
<dbReference type="AlphaFoldDB" id="A0A451EQ31"/>
<feature type="transmembrane region" description="Helical" evidence="5">
    <location>
        <begin position="250"/>
        <end position="270"/>
    </location>
</feature>
<sequence>MTLLIEKFYKVLGESVLVLRKDLLAVFFLITVAPFCAFVHLAPLGDFWPFFMACSAVVICTTIGLGIANFKQNSLLVSPFVGLLSGFFLFLCLLTVIQNVSINDQVILVIYSVIVVLTALLAVQLAQKSDVQYYDYLAIILVVGGVVQSIGAIAIQYRLMGIDYWMVPVFNRLIGFIAQSNQLAIYMMVAFLALSYLTLRRLMPIVIAIVIGGLFGFILFGSGSRAVLVYLILSVIITLFCLIKSKDKTYVRFVFLILALILGAIVYYYLPTIIGWFSDDSAQTIALQTSSSYGRTAASDSFRLSEIKKAFALFKEMPLLGVGFGNYAATGFWFAVQDGSYTFLGDLSVHSHNLFAQILAEFGAVGFLALLAIVGYIVVRFWQTPKTLQWWLVLNICCVYFVNSMLEYVLWRMQFVPLLVLVIVPLISPVIKLRFSRWISPLVWIVVAGIFIVMANQSLNTYAKSFFYNQETVLMDKADYQTFLSATDDLIWGREIQQQEFVNLSPSIIDFARQQQVTDTMLNWHPYAPVIVNKIQLLLLSGQVGDLERFSTALVRAYPDMVPSICGYFNGFNDLPNPQGLRAVKKVLDCRSVLSKKK</sequence>